<proteinExistence type="inferred from homology"/>
<dbReference type="Pfam" id="PF13178">
    <property type="entry name" value="DUF4005"/>
    <property type="match status" value="1"/>
</dbReference>
<keyword evidence="1" id="KW-0112">Calmodulin-binding</keyword>
<dbReference type="InterPro" id="IPR000048">
    <property type="entry name" value="IQ_motif_EF-hand-BS"/>
</dbReference>
<dbReference type="CDD" id="cd23767">
    <property type="entry name" value="IQCD"/>
    <property type="match status" value="1"/>
</dbReference>
<dbReference type="SMART" id="SM00015">
    <property type="entry name" value="IQ"/>
    <property type="match status" value="2"/>
</dbReference>
<reference evidence="7" key="1">
    <citation type="journal article" date="2019" name="Curr. Biol.">
        <title>Genome Sequence of Striga asiatica Provides Insight into the Evolution of Plant Parasitism.</title>
        <authorList>
            <person name="Yoshida S."/>
            <person name="Kim S."/>
            <person name="Wafula E.K."/>
            <person name="Tanskanen J."/>
            <person name="Kim Y.M."/>
            <person name="Honaas L."/>
            <person name="Yang Z."/>
            <person name="Spallek T."/>
            <person name="Conn C.E."/>
            <person name="Ichihashi Y."/>
            <person name="Cheong K."/>
            <person name="Cui S."/>
            <person name="Der J.P."/>
            <person name="Gundlach H."/>
            <person name="Jiao Y."/>
            <person name="Hori C."/>
            <person name="Ishida J.K."/>
            <person name="Kasahara H."/>
            <person name="Kiba T."/>
            <person name="Kim M.S."/>
            <person name="Koo N."/>
            <person name="Laohavisit A."/>
            <person name="Lee Y.H."/>
            <person name="Lumba S."/>
            <person name="McCourt P."/>
            <person name="Mortimer J.C."/>
            <person name="Mutuku J.M."/>
            <person name="Nomura T."/>
            <person name="Sasaki-Sekimoto Y."/>
            <person name="Seto Y."/>
            <person name="Wang Y."/>
            <person name="Wakatake T."/>
            <person name="Sakakibara H."/>
            <person name="Demura T."/>
            <person name="Yamaguchi S."/>
            <person name="Yoneyama K."/>
            <person name="Manabe R.I."/>
            <person name="Nelson D.C."/>
            <person name="Schulman A.H."/>
            <person name="Timko M.P."/>
            <person name="dePamphilis C.W."/>
            <person name="Choi D."/>
            <person name="Shirasu K."/>
        </authorList>
    </citation>
    <scope>NUCLEOTIDE SEQUENCE [LARGE SCALE GENOMIC DNA]</scope>
    <source>
        <strain evidence="7">cv. UVA1</strain>
    </source>
</reference>
<dbReference type="Gene3D" id="1.20.5.190">
    <property type="match status" value="1"/>
</dbReference>
<dbReference type="AlphaFoldDB" id="A0A5A7Q5J7"/>
<feature type="compositionally biased region" description="Polar residues" evidence="4">
    <location>
        <begin position="193"/>
        <end position="203"/>
    </location>
</feature>
<dbReference type="EMBL" id="BKCP01005916">
    <property type="protein sequence ID" value="GER40509.1"/>
    <property type="molecule type" value="Genomic_DNA"/>
</dbReference>
<protein>
    <submittedName>
        <fullName evidence="6">IQ-domain 22</fullName>
    </submittedName>
</protein>
<dbReference type="GO" id="GO:0005516">
    <property type="term" value="F:calmodulin binding"/>
    <property type="evidence" value="ECO:0007669"/>
    <property type="project" value="UniProtKB-KW"/>
</dbReference>
<dbReference type="PROSITE" id="PS50096">
    <property type="entry name" value="IQ"/>
    <property type="match status" value="2"/>
</dbReference>
<accession>A0A5A7Q5J7</accession>
<sequence>MGKASRWFRNLLGLKTTDPGRCLPRRSPAKKRWSFAKSDREIDRELRGGDDCSDAGKQAIAVAAATAAVAEAAVAAAQAATAVVHLTSSGMNIPTAGAGRAARPQAHVSGRGARYGRRDEEWAAVIVQSHFRAYLSRKALRALKALVKIQALVRGYLVRKQTAYALRRLQVLVRAQARARAGRFLYYESPQSSMKSSNFNYQGPPTPEKSERAVIRARTMKQELSTMLKRNSSNSNSSTRLDSRTSEKSHHQTDIDKFDKILEVDSWNPHVTSRNRTLSYMSKDSTARYQSALSTSSCEAQSSGPRPKKQDTGESTFCTAENSSTFYSAASSRKGGFTPTESDGSRSCFSNYSDFPSYMACTESSKAKARSLSAPKQRPQFERSSSTKRYSIHGFGDLRSGHRVSSGLQADFTSKAYPGSGRLDRLGVPVRGDVSGFSEGNWYRY</sequence>
<evidence type="ECO:0000256" key="1">
    <source>
        <dbReference type="ARBA" id="ARBA00022860"/>
    </source>
</evidence>
<comment type="similarity">
    <text evidence="2">Belongs to the IQD family.</text>
</comment>
<feature type="compositionally biased region" description="Polar residues" evidence="4">
    <location>
        <begin position="292"/>
        <end position="304"/>
    </location>
</feature>
<feature type="domain" description="DUF4005" evidence="5">
    <location>
        <begin position="329"/>
        <end position="392"/>
    </location>
</feature>
<name>A0A5A7Q5J7_STRAF</name>
<evidence type="ECO:0000313" key="7">
    <source>
        <dbReference type="Proteomes" id="UP000325081"/>
    </source>
</evidence>
<organism evidence="6 7">
    <name type="scientific">Striga asiatica</name>
    <name type="common">Asiatic witchweed</name>
    <name type="synonym">Buchnera asiatica</name>
    <dbReference type="NCBI Taxonomy" id="4170"/>
    <lineage>
        <taxon>Eukaryota</taxon>
        <taxon>Viridiplantae</taxon>
        <taxon>Streptophyta</taxon>
        <taxon>Embryophyta</taxon>
        <taxon>Tracheophyta</taxon>
        <taxon>Spermatophyta</taxon>
        <taxon>Magnoliopsida</taxon>
        <taxon>eudicotyledons</taxon>
        <taxon>Gunneridae</taxon>
        <taxon>Pentapetalae</taxon>
        <taxon>asterids</taxon>
        <taxon>lamiids</taxon>
        <taxon>Lamiales</taxon>
        <taxon>Orobanchaceae</taxon>
        <taxon>Buchnereae</taxon>
        <taxon>Striga</taxon>
    </lineage>
</organism>
<evidence type="ECO:0000256" key="3">
    <source>
        <dbReference type="ARBA" id="ARBA00024378"/>
    </source>
</evidence>
<comment type="caution">
    <text evidence="6">The sequence shown here is derived from an EMBL/GenBank/DDBJ whole genome shotgun (WGS) entry which is preliminary data.</text>
</comment>
<evidence type="ECO:0000313" key="6">
    <source>
        <dbReference type="EMBL" id="GER40509.1"/>
    </source>
</evidence>
<feature type="region of interest" description="Disordered" evidence="4">
    <location>
        <begin position="224"/>
        <end position="254"/>
    </location>
</feature>
<comment type="subunit">
    <text evidence="3">Binds to multiple calmodulin (CaM) in the presence of Ca(2+) and CaM-like proteins.</text>
</comment>
<dbReference type="PANTHER" id="PTHR32295">
    <property type="entry name" value="IQ-DOMAIN 5-RELATED"/>
    <property type="match status" value="1"/>
</dbReference>
<feature type="region of interest" description="Disordered" evidence="4">
    <location>
        <begin position="292"/>
        <end position="316"/>
    </location>
</feature>
<dbReference type="OrthoDB" id="1686972at2759"/>
<feature type="region of interest" description="Disordered" evidence="4">
    <location>
        <begin position="193"/>
        <end position="212"/>
    </location>
</feature>
<gene>
    <name evidence="6" type="ORF">STAS_17191</name>
</gene>
<evidence type="ECO:0000259" key="5">
    <source>
        <dbReference type="Pfam" id="PF13178"/>
    </source>
</evidence>
<evidence type="ECO:0000256" key="2">
    <source>
        <dbReference type="ARBA" id="ARBA00024341"/>
    </source>
</evidence>
<dbReference type="Proteomes" id="UP000325081">
    <property type="component" value="Unassembled WGS sequence"/>
</dbReference>
<feature type="compositionally biased region" description="Basic and acidic residues" evidence="4">
    <location>
        <begin position="241"/>
        <end position="254"/>
    </location>
</feature>
<evidence type="ECO:0000256" key="4">
    <source>
        <dbReference type="SAM" id="MobiDB-lite"/>
    </source>
</evidence>
<dbReference type="InterPro" id="IPR025064">
    <property type="entry name" value="DUF4005"/>
</dbReference>
<keyword evidence="7" id="KW-1185">Reference proteome</keyword>
<feature type="compositionally biased region" description="Low complexity" evidence="4">
    <location>
        <begin position="230"/>
        <end position="240"/>
    </location>
</feature>
<dbReference type="PANTHER" id="PTHR32295:SF11">
    <property type="entry name" value="PROTEIN IQ-DOMAIN 22"/>
    <property type="match status" value="1"/>
</dbReference>
<dbReference type="Pfam" id="PF00612">
    <property type="entry name" value="IQ"/>
    <property type="match status" value="2"/>
</dbReference>